<protein>
    <submittedName>
        <fullName evidence="1">Uncharacterized protein</fullName>
    </submittedName>
</protein>
<evidence type="ECO:0000313" key="2">
    <source>
        <dbReference type="Proteomes" id="UP000557717"/>
    </source>
</evidence>
<proteinExistence type="predicted"/>
<accession>A0A840VI48</accession>
<gene>
    <name evidence="1" type="ORF">HNR46_003720</name>
</gene>
<dbReference type="Gene3D" id="2.120.10.30">
    <property type="entry name" value="TolB, C-terminal domain"/>
    <property type="match status" value="1"/>
</dbReference>
<keyword evidence="2" id="KW-1185">Reference proteome</keyword>
<dbReference type="InterPro" id="IPR011042">
    <property type="entry name" value="6-blade_b-propeller_TolB-like"/>
</dbReference>
<dbReference type="AlphaFoldDB" id="A0A840VI48"/>
<reference evidence="1 2" key="1">
    <citation type="submission" date="2020-08" db="EMBL/GenBank/DDBJ databases">
        <title>Genomic Encyclopedia of Type Strains, Phase IV (KMG-IV): sequencing the most valuable type-strain genomes for metagenomic binning, comparative biology and taxonomic classification.</title>
        <authorList>
            <person name="Goeker M."/>
        </authorList>
    </citation>
    <scope>NUCLEOTIDE SEQUENCE [LARGE SCALE GENOMIC DNA]</scope>
    <source>
        <strain evidence="1 2">YC6886</strain>
    </source>
</reference>
<organism evidence="1 2">
    <name type="scientific">Haloferula luteola</name>
    <dbReference type="NCBI Taxonomy" id="595692"/>
    <lineage>
        <taxon>Bacteria</taxon>
        <taxon>Pseudomonadati</taxon>
        <taxon>Verrucomicrobiota</taxon>
        <taxon>Verrucomicrobiia</taxon>
        <taxon>Verrucomicrobiales</taxon>
        <taxon>Verrucomicrobiaceae</taxon>
        <taxon>Haloferula</taxon>
    </lineage>
</organism>
<dbReference type="EMBL" id="JACHFD010000026">
    <property type="protein sequence ID" value="MBB5353459.1"/>
    <property type="molecule type" value="Genomic_DNA"/>
</dbReference>
<evidence type="ECO:0000313" key="1">
    <source>
        <dbReference type="EMBL" id="MBB5353459.1"/>
    </source>
</evidence>
<dbReference type="RefSeq" id="WP_184021366.1">
    <property type="nucleotide sequence ID" value="NZ_JACHFD010000026.1"/>
</dbReference>
<sequence>MTKHRFLAIDEGLAQLLHVDEAHPENDWAVPVGHPQARDMQLVGGGRVLVGHHHGWSEFDIATGEVHFENTSYEGVTAARRQPDGRTLLAGVDIAGIQGVGVIELGTDGQPLRKIQYEGDYVRLIRQTAQGTLLMSCNDRIREADLDGNYLREFPVEGFYHAWKSLRLPDGHLMVSAGYGAFMVELDVDGNIVRKFGGKEQIPEEVNPFFYATFQLLPDGHLVLANWQGHGERFGESGVQLLEFDADGKLVWQWSDSRRISSLQGLLVLDGLDVSRLHDEREGVMKPL</sequence>
<comment type="caution">
    <text evidence="1">The sequence shown here is derived from an EMBL/GenBank/DDBJ whole genome shotgun (WGS) entry which is preliminary data.</text>
</comment>
<name>A0A840VI48_9BACT</name>
<dbReference type="SUPFAM" id="SSF63829">
    <property type="entry name" value="Calcium-dependent phosphotriesterase"/>
    <property type="match status" value="1"/>
</dbReference>
<dbReference type="Proteomes" id="UP000557717">
    <property type="component" value="Unassembled WGS sequence"/>
</dbReference>